<dbReference type="SUPFAM" id="SSF51445">
    <property type="entry name" value="(Trans)glycosidases"/>
    <property type="match status" value="1"/>
</dbReference>
<accession>A0ABZ3DV67</accession>
<evidence type="ECO:0000313" key="3">
    <source>
        <dbReference type="EMBL" id="XAE52907.1"/>
    </source>
</evidence>
<dbReference type="Pfam" id="PF03537">
    <property type="entry name" value="Glyco_hydro_114"/>
    <property type="match status" value="1"/>
</dbReference>
<keyword evidence="4" id="KW-1185">Reference proteome</keyword>
<dbReference type="InterPro" id="IPR017853">
    <property type="entry name" value="GH"/>
</dbReference>
<evidence type="ECO:0000313" key="4">
    <source>
        <dbReference type="Proteomes" id="UP001448498"/>
    </source>
</evidence>
<dbReference type="PANTHER" id="PTHR35273:SF2">
    <property type="entry name" value="ALPHA-GALACTOSIDASE"/>
    <property type="match status" value="1"/>
</dbReference>
<dbReference type="EMBL" id="CP109823">
    <property type="protein sequence ID" value="XAE52907.1"/>
    <property type="molecule type" value="Genomic_DNA"/>
</dbReference>
<dbReference type="RefSeq" id="WP_342706026.1">
    <property type="nucleotide sequence ID" value="NZ_CP109823.1"/>
</dbReference>
<evidence type="ECO:0000256" key="1">
    <source>
        <dbReference type="SAM" id="MobiDB-lite"/>
    </source>
</evidence>
<gene>
    <name evidence="3" type="ORF">OHZ10_35730</name>
</gene>
<protein>
    <submittedName>
        <fullName evidence="3">Endo alpha-1,4 polygalactosaminidase</fullName>
    </submittedName>
</protein>
<name>A0ABZ3DV67_9BURK</name>
<dbReference type="Proteomes" id="UP001448498">
    <property type="component" value="Chromosome 2"/>
</dbReference>
<sequence length="365" mass="40364">MRADLQDRGRRRADKNRQIGTDRRGVPAYHPDVPRAFPYHRGIGRCIARIPLLACSSHPRILTSRQESKGFAMSARSLASIALMLLLAACGGDGDVSAPGTTVAATTMRVSPAAAWKPLAPGTSWQWQIDGNTINETVLDRVNNSRKMFDVDMEQTDAATIQRLKAKGIYVVCYMETGGREDGRSDANQFPDSVLGNPVEGYEDHERWLDIRQTAILMPLMLARLDRAKKKGCDGIEPDLDDSYRQETGFPLTRDDQLRYNTALIAAAHDRGMSMGLKNGSGIATAMAKVADWALNEQCNRFHECDGYASFIALNKAVFNVEYTRPDGMRLADFCPADNRANFDGLLKWSSDTLAALPRAACRFE</sequence>
<dbReference type="PANTHER" id="PTHR35273">
    <property type="entry name" value="ALPHA-1,4 POLYGALACTOSAMINIDASE, PUTATIVE (AFU_ORTHOLOGUE AFUA_3G07890)-RELATED"/>
    <property type="match status" value="1"/>
</dbReference>
<feature type="compositionally biased region" description="Basic and acidic residues" evidence="1">
    <location>
        <begin position="15"/>
        <end position="25"/>
    </location>
</feature>
<dbReference type="Gene3D" id="3.20.20.70">
    <property type="entry name" value="Aldolase class I"/>
    <property type="match status" value="1"/>
</dbReference>
<dbReference type="InterPro" id="IPR004352">
    <property type="entry name" value="GH114_TIM-barrel"/>
</dbReference>
<dbReference type="InterPro" id="IPR013785">
    <property type="entry name" value="Aldolase_TIM"/>
</dbReference>
<feature type="region of interest" description="Disordered" evidence="1">
    <location>
        <begin position="1"/>
        <end position="28"/>
    </location>
</feature>
<evidence type="ECO:0000259" key="2">
    <source>
        <dbReference type="Pfam" id="PF03537"/>
    </source>
</evidence>
<organism evidence="3 4">
    <name type="scientific">Burkholderia arboris</name>
    <dbReference type="NCBI Taxonomy" id="488730"/>
    <lineage>
        <taxon>Bacteria</taxon>
        <taxon>Pseudomonadati</taxon>
        <taxon>Pseudomonadota</taxon>
        <taxon>Betaproteobacteria</taxon>
        <taxon>Burkholderiales</taxon>
        <taxon>Burkholderiaceae</taxon>
        <taxon>Burkholderia</taxon>
        <taxon>Burkholderia cepacia complex</taxon>
    </lineage>
</organism>
<feature type="domain" description="Glycoside-hydrolase family GH114 TIM-barrel" evidence="2">
    <location>
        <begin position="124"/>
        <end position="348"/>
    </location>
</feature>
<proteinExistence type="predicted"/>
<reference evidence="3 4" key="1">
    <citation type="submission" date="2022-10" db="EMBL/GenBank/DDBJ databases">
        <title>Genomic of Burkholderia cepacia PN-1.</title>
        <authorList>
            <person name="Yang Y."/>
            <person name="Guan H."/>
            <person name="Huang J."/>
        </authorList>
    </citation>
    <scope>NUCLEOTIDE SEQUENCE [LARGE SCALE GENOMIC DNA]</scope>
    <source>
        <strain evidence="3 4">PN-1</strain>
    </source>
</reference>